<evidence type="ECO:0000313" key="1">
    <source>
        <dbReference type="Ensembl" id="ENSCHIP00000019791.1"/>
    </source>
</evidence>
<proteinExistence type="predicted"/>
<reference evidence="1" key="3">
    <citation type="submission" date="2025-09" db="UniProtKB">
        <authorList>
            <consortium name="Ensembl"/>
        </authorList>
    </citation>
    <scope>IDENTIFICATION</scope>
</reference>
<dbReference type="PANTHER" id="PTHR21020">
    <property type="entry name" value="ZINC FINGER PROTEIN 800"/>
    <property type="match status" value="1"/>
</dbReference>
<dbReference type="EMBL" id="LWLT01000014">
    <property type="status" value="NOT_ANNOTATED_CDS"/>
    <property type="molecule type" value="Genomic_DNA"/>
</dbReference>
<sequence>TFTFHFHTAFLSSGMDNQTVLAVQSLLDGQGAVPDPTGQSVNAPPAIQPLDDEDVFLCGKCKKQFNSLPAFMTHKREQCQGSALPLATVSLATNSIYTPSAAPSAVQQAPPPPNRQISTYITVPPSPLIQTLVQGNILVSDDVLMSAMSAFTSLDQPMPQGPPPVQELREAPFIEY</sequence>
<name>A0A452F6M8_CAPHI</name>
<protein>
    <submittedName>
        <fullName evidence="1">Zinc finger protein 341</fullName>
    </submittedName>
</protein>
<gene>
    <name evidence="1" type="primary">ZNF341</name>
</gene>
<reference evidence="1 2" key="1">
    <citation type="submission" date="2016-04" db="EMBL/GenBank/DDBJ databases">
        <title>Polished mammalian reference genomes with single-molecule sequencing and chromosome conformation capture applied to the Capra hircus genome.</title>
        <authorList>
            <person name="Bickhart D.M."/>
            <person name="Koren S."/>
            <person name="Rosen B."/>
            <person name="Hastie A."/>
            <person name="Liachko I."/>
            <person name="Sullivan S.T."/>
            <person name="Burton J."/>
            <person name="Sayre B.L."/>
            <person name="Huson H.J."/>
            <person name="Lee J."/>
            <person name="Lam E."/>
            <person name="Kelley C.M."/>
            <person name="Hutchison J.L."/>
            <person name="Zhou Y."/>
            <person name="Sun J."/>
            <person name="Crisa A."/>
            <person name="Schwartz J.C."/>
            <person name="Hammond J.A."/>
            <person name="Schroeder S.G."/>
            <person name="Liu G.E."/>
            <person name="Dunham M."/>
            <person name="Shendure J."/>
            <person name="Sonstegard T.S."/>
            <person name="Phillippy A.M."/>
            <person name="Van Tassell C.P."/>
            <person name="Smith T.P."/>
        </authorList>
    </citation>
    <scope>NUCLEOTIDE SEQUENCE [LARGE SCALE GENOMIC DNA]</scope>
</reference>
<keyword evidence="2" id="KW-1185">Reference proteome</keyword>
<accession>A0A452F6M8</accession>
<dbReference type="GeneTree" id="ENSGT00390000000546"/>
<dbReference type="InterPro" id="IPR039149">
    <property type="entry name" value="ZNF800"/>
</dbReference>
<dbReference type="Ensembl" id="ENSCHIT00000027612.1">
    <property type="protein sequence ID" value="ENSCHIP00000019791.1"/>
    <property type="gene ID" value="ENSCHIG00000018677.1"/>
</dbReference>
<evidence type="ECO:0000313" key="2">
    <source>
        <dbReference type="Proteomes" id="UP000291000"/>
    </source>
</evidence>
<dbReference type="AlphaFoldDB" id="A0A452F6M8"/>
<dbReference type="Bgee" id="ENSCHIG00000018677">
    <property type="expression patterns" value="Expressed in cerebellum and 17 other cell types or tissues"/>
</dbReference>
<dbReference type="PANTHER" id="PTHR21020:SF0">
    <property type="entry name" value="ZINC FINGER PROTEIN 800"/>
    <property type="match status" value="1"/>
</dbReference>
<dbReference type="Proteomes" id="UP000291000">
    <property type="component" value="Chromosome 13"/>
</dbReference>
<reference evidence="1" key="2">
    <citation type="submission" date="2025-08" db="UniProtKB">
        <authorList>
            <consortium name="Ensembl"/>
        </authorList>
    </citation>
    <scope>IDENTIFICATION</scope>
</reference>
<organism evidence="1 2">
    <name type="scientific">Capra hircus</name>
    <name type="common">Goat</name>
    <dbReference type="NCBI Taxonomy" id="9925"/>
    <lineage>
        <taxon>Eukaryota</taxon>
        <taxon>Metazoa</taxon>
        <taxon>Chordata</taxon>
        <taxon>Craniata</taxon>
        <taxon>Vertebrata</taxon>
        <taxon>Euteleostomi</taxon>
        <taxon>Mammalia</taxon>
        <taxon>Eutheria</taxon>
        <taxon>Laurasiatheria</taxon>
        <taxon>Artiodactyla</taxon>
        <taxon>Ruminantia</taxon>
        <taxon>Pecora</taxon>
        <taxon>Bovidae</taxon>
        <taxon>Caprinae</taxon>
        <taxon>Capra</taxon>
    </lineage>
</organism>